<feature type="transmembrane region" description="Helical" evidence="7">
    <location>
        <begin position="148"/>
        <end position="170"/>
    </location>
</feature>
<evidence type="ECO:0000256" key="6">
    <source>
        <dbReference type="ARBA" id="ARBA00023136"/>
    </source>
</evidence>
<dbReference type="Pfam" id="PF02405">
    <property type="entry name" value="MlaE"/>
    <property type="match status" value="1"/>
</dbReference>
<accession>A0A1Y5IEJ4</accession>
<evidence type="ECO:0000256" key="5">
    <source>
        <dbReference type="ARBA" id="ARBA00022989"/>
    </source>
</evidence>
<dbReference type="InterPro" id="IPR030802">
    <property type="entry name" value="Permease_MalE"/>
</dbReference>
<feature type="transmembrane region" description="Helical" evidence="7">
    <location>
        <begin position="296"/>
        <end position="317"/>
    </location>
</feature>
<dbReference type="GO" id="GO:0043190">
    <property type="term" value="C:ATP-binding cassette (ABC) transporter complex"/>
    <property type="evidence" value="ECO:0007669"/>
    <property type="project" value="InterPro"/>
</dbReference>
<evidence type="ECO:0000256" key="8">
    <source>
        <dbReference type="SAM" id="MobiDB-lite"/>
    </source>
</evidence>
<organism evidence="9">
    <name type="scientific">Ostreococcus tauri</name>
    <name type="common">Marine green alga</name>
    <dbReference type="NCBI Taxonomy" id="70448"/>
    <lineage>
        <taxon>Eukaryota</taxon>
        <taxon>Viridiplantae</taxon>
        <taxon>Chlorophyta</taxon>
        <taxon>Mamiellophyceae</taxon>
        <taxon>Mamiellales</taxon>
        <taxon>Bathycoccaceae</taxon>
        <taxon>Ostreococcus</taxon>
    </lineage>
</organism>
<dbReference type="PANTHER" id="PTHR30188">
    <property type="entry name" value="ABC TRANSPORTER PERMEASE PROTEIN-RELATED"/>
    <property type="match status" value="1"/>
</dbReference>
<dbReference type="InterPro" id="IPR003453">
    <property type="entry name" value="ABC_MlaE_roteobac"/>
</dbReference>
<evidence type="ECO:0000256" key="7">
    <source>
        <dbReference type="RuleBase" id="RU362044"/>
    </source>
</evidence>
<feature type="transmembrane region" description="Helical" evidence="7">
    <location>
        <begin position="109"/>
        <end position="128"/>
    </location>
</feature>
<protein>
    <submittedName>
        <fullName evidence="9">Permease-domain-containing protein</fullName>
    </submittedName>
</protein>
<dbReference type="GO" id="GO:0005548">
    <property type="term" value="F:phospholipid transporter activity"/>
    <property type="evidence" value="ECO:0007669"/>
    <property type="project" value="TreeGrafter"/>
</dbReference>
<keyword evidence="6 7" id="KW-0472">Membrane</keyword>
<feature type="region of interest" description="Disordered" evidence="8">
    <location>
        <begin position="1"/>
        <end position="27"/>
    </location>
</feature>
<dbReference type="NCBIfam" id="TIGR00056">
    <property type="entry name" value="MlaE family lipid ABC transporter permease subunit"/>
    <property type="match status" value="1"/>
</dbReference>
<sequence length="354" mass="37283">MTTMASFTMRPSTSTSRGVASTNDGRRRLARARAALASRVVVRGTRTGSTDPTPTPARAVVRRASASSARDDASSSAASPIGSSPLERAEAIARAWLTRRARGWTPPKFLWRATATALLFGSVLYRLVREPKRVNWEQTLQQIARVGPQTLGVSLLTSSFVGMVFTIQFCKEFAKVGLKNAIGGLLGLAFARELTPVICAIVLTGRIGSSIAAELGTMQVTEQVDQLTVLGTDPVDYLVIPRVIACSISLPILSVLSFAQSLGASILLADLRYGVSPNVIIDSVAKYVEPSDIGVMAAKSIAFGAVIAAISCGWGTTTTGGAKGVGESTTASVVISLTAIFVVDFVLSLVFFQK</sequence>
<reference evidence="9" key="1">
    <citation type="submission" date="2017-04" db="EMBL/GenBank/DDBJ databases">
        <title>Population genomics of picophytoplankton unveils novel chromosome hypervariability.</title>
        <authorList>
            <consortium name="DOE Joint Genome Institute"/>
            <person name="Blanc-Mathieu R."/>
            <person name="Krasovec M."/>
            <person name="Hebrard M."/>
            <person name="Yau S."/>
            <person name="Desgranges E."/>
            <person name="Martin J."/>
            <person name="Schackwitz W."/>
            <person name="Kuo A."/>
            <person name="Salin G."/>
            <person name="Donnadieu C."/>
            <person name="Desdevises Y."/>
            <person name="Sanchez-Ferandin S."/>
            <person name="Moreau H."/>
            <person name="Rivals E."/>
            <person name="Grigoriev I.V."/>
            <person name="Grimsley N."/>
            <person name="Eyre-Walker A."/>
            <person name="Piganeau G."/>
        </authorList>
    </citation>
    <scope>NUCLEOTIDE SEQUENCE [LARGE SCALE GENOMIC DNA]</scope>
    <source>
        <strain evidence="9">RCC 1115</strain>
    </source>
</reference>
<dbReference type="Proteomes" id="UP000195557">
    <property type="component" value="Unassembled WGS sequence"/>
</dbReference>
<dbReference type="EMBL" id="KZ155782">
    <property type="protein sequence ID" value="OUS46614.1"/>
    <property type="molecule type" value="Genomic_DNA"/>
</dbReference>
<comment type="caution">
    <text evidence="7">Lacks conserved residue(s) required for the propagation of feature annotation.</text>
</comment>
<feature type="compositionally biased region" description="Polar residues" evidence="8">
    <location>
        <begin position="1"/>
        <end position="23"/>
    </location>
</feature>
<feature type="transmembrane region" description="Helical" evidence="7">
    <location>
        <begin position="329"/>
        <end position="352"/>
    </location>
</feature>
<gene>
    <name evidence="9" type="ORF">BE221DRAFT_191787</name>
</gene>
<feature type="region of interest" description="Disordered" evidence="8">
    <location>
        <begin position="40"/>
        <end position="82"/>
    </location>
</feature>
<comment type="subcellular location">
    <subcellularLocation>
        <location evidence="1">Membrane</location>
        <topology evidence="1">Multi-pass membrane protein</topology>
    </subcellularLocation>
</comment>
<evidence type="ECO:0000313" key="9">
    <source>
        <dbReference type="EMBL" id="OUS46614.1"/>
    </source>
</evidence>
<evidence type="ECO:0000256" key="2">
    <source>
        <dbReference type="ARBA" id="ARBA00007556"/>
    </source>
</evidence>
<evidence type="ECO:0000256" key="4">
    <source>
        <dbReference type="ARBA" id="ARBA00022692"/>
    </source>
</evidence>
<name>A0A1Y5IEJ4_OSTTA</name>
<evidence type="ECO:0000256" key="1">
    <source>
        <dbReference type="ARBA" id="ARBA00004141"/>
    </source>
</evidence>
<dbReference type="eggNOG" id="ENOG502QPRJ">
    <property type="taxonomic scope" value="Eukaryota"/>
</dbReference>
<dbReference type="AlphaFoldDB" id="A0A1Y5IEJ4"/>
<comment type="similarity">
    <text evidence="2 7">Belongs to the MlaE permease family.</text>
</comment>
<dbReference type="PANTHER" id="PTHR30188:SF4">
    <property type="entry name" value="PROTEIN TRIGALACTOSYLDIACYLGLYCEROL 1, CHLOROPLASTIC"/>
    <property type="match status" value="1"/>
</dbReference>
<feature type="compositionally biased region" description="Low complexity" evidence="8">
    <location>
        <begin position="57"/>
        <end position="79"/>
    </location>
</feature>
<keyword evidence="5 7" id="KW-1133">Transmembrane helix</keyword>
<keyword evidence="3" id="KW-0813">Transport</keyword>
<proteinExistence type="inferred from homology"/>
<evidence type="ECO:0000256" key="3">
    <source>
        <dbReference type="ARBA" id="ARBA00022448"/>
    </source>
</evidence>
<keyword evidence="4 7" id="KW-0812">Transmembrane</keyword>